<dbReference type="Gene3D" id="3.40.630.190">
    <property type="entry name" value="LCP protein"/>
    <property type="match status" value="1"/>
</dbReference>
<dbReference type="EMBL" id="JBHSQS010000007">
    <property type="protein sequence ID" value="MFC5924328.1"/>
    <property type="molecule type" value="Genomic_DNA"/>
</dbReference>
<dbReference type="Proteomes" id="UP001596226">
    <property type="component" value="Unassembled WGS sequence"/>
</dbReference>
<dbReference type="NCBIfam" id="TIGR00350">
    <property type="entry name" value="lytR_cpsA_psr"/>
    <property type="match status" value="1"/>
</dbReference>
<feature type="domain" description="Cell envelope-related transcriptional attenuator" evidence="3">
    <location>
        <begin position="102"/>
        <end position="251"/>
    </location>
</feature>
<keyword evidence="5" id="KW-1185">Reference proteome</keyword>
<comment type="caution">
    <text evidence="4">The sequence shown here is derived from an EMBL/GenBank/DDBJ whole genome shotgun (WGS) entry which is preliminary data.</text>
</comment>
<evidence type="ECO:0000313" key="5">
    <source>
        <dbReference type="Proteomes" id="UP001596226"/>
    </source>
</evidence>
<organism evidence="4 5">
    <name type="scientific">Micromonospora vulcania</name>
    <dbReference type="NCBI Taxonomy" id="1441873"/>
    <lineage>
        <taxon>Bacteria</taxon>
        <taxon>Bacillati</taxon>
        <taxon>Actinomycetota</taxon>
        <taxon>Actinomycetes</taxon>
        <taxon>Micromonosporales</taxon>
        <taxon>Micromonosporaceae</taxon>
        <taxon>Micromonospora</taxon>
    </lineage>
</organism>
<dbReference type="InterPro" id="IPR004474">
    <property type="entry name" value="LytR_CpsA_psr"/>
</dbReference>
<reference evidence="5" key="1">
    <citation type="journal article" date="2019" name="Int. J. Syst. Evol. Microbiol.">
        <title>The Global Catalogue of Microorganisms (GCM) 10K type strain sequencing project: providing services to taxonomists for standard genome sequencing and annotation.</title>
        <authorList>
            <consortium name="The Broad Institute Genomics Platform"/>
            <consortium name="The Broad Institute Genome Sequencing Center for Infectious Disease"/>
            <person name="Wu L."/>
            <person name="Ma J."/>
        </authorList>
    </citation>
    <scope>NUCLEOTIDE SEQUENCE [LARGE SCALE GENOMIC DNA]</scope>
    <source>
        <strain evidence="5">CGMCC 4.7144</strain>
    </source>
</reference>
<comment type="similarity">
    <text evidence="1">Belongs to the LytR/CpsA/Psr (LCP) family.</text>
</comment>
<keyword evidence="2" id="KW-0472">Membrane</keyword>
<proteinExistence type="inferred from homology"/>
<dbReference type="PANTHER" id="PTHR33392:SF6">
    <property type="entry name" value="POLYISOPRENYL-TEICHOIC ACID--PEPTIDOGLYCAN TEICHOIC ACID TRANSFERASE TAGU"/>
    <property type="match status" value="1"/>
</dbReference>
<accession>A0ABW1H6D7</accession>
<name>A0ABW1H6D7_9ACTN</name>
<evidence type="ECO:0000256" key="1">
    <source>
        <dbReference type="ARBA" id="ARBA00006068"/>
    </source>
</evidence>
<dbReference type="PANTHER" id="PTHR33392">
    <property type="entry name" value="POLYISOPRENYL-TEICHOIC ACID--PEPTIDOGLYCAN TEICHOIC ACID TRANSFERASE TAGU"/>
    <property type="match status" value="1"/>
</dbReference>
<feature type="transmembrane region" description="Helical" evidence="2">
    <location>
        <begin position="26"/>
        <end position="48"/>
    </location>
</feature>
<keyword evidence="2" id="KW-1133">Transmembrane helix</keyword>
<sequence length="350" mass="37534">MVTEVPDRAVLPATSRWRAMAGWKKASLALVLLFAVLCAGLAVLGFGLKHRYESRVQREDILGQGAGPRDERRWDSGPLNLLLLGSDSRDGEPDQALYPGERSDTIMLVHINAKREAATVVSIPRDSYVDVPASGQSWPGGPNKINAAFAFGGAALTAETVARLAGVPLDGVLVANFAAVRKLVDAVDGVNVCLPYTVKSSDTGVTWPAGCHDLDGKAADDLMRQRHGVPGGDFGRIHDQQLVVRALAERVSTTGLLTKPARLDRVLTTAAESLIVDRDLDLGDLAFALRRLRPEAVQFVTVPFSDANLQTPAGSAVRLDEARAPELFAALREDRMAQWLVANPQTPPAN</sequence>
<evidence type="ECO:0000313" key="4">
    <source>
        <dbReference type="EMBL" id="MFC5924328.1"/>
    </source>
</evidence>
<dbReference type="Pfam" id="PF03816">
    <property type="entry name" value="LytR_cpsA_psr"/>
    <property type="match status" value="1"/>
</dbReference>
<gene>
    <name evidence="4" type="ORF">ACFQGL_13340</name>
</gene>
<dbReference type="InterPro" id="IPR050922">
    <property type="entry name" value="LytR/CpsA/Psr_CW_biosynth"/>
</dbReference>
<keyword evidence="2" id="KW-0812">Transmembrane</keyword>
<dbReference type="RefSeq" id="WP_377510786.1">
    <property type="nucleotide sequence ID" value="NZ_JBHSQS010000007.1"/>
</dbReference>
<evidence type="ECO:0000256" key="2">
    <source>
        <dbReference type="SAM" id="Phobius"/>
    </source>
</evidence>
<evidence type="ECO:0000259" key="3">
    <source>
        <dbReference type="Pfam" id="PF03816"/>
    </source>
</evidence>
<protein>
    <submittedName>
        <fullName evidence="4">LCP family protein</fullName>
    </submittedName>
</protein>